<reference evidence="9 10" key="1">
    <citation type="submission" date="2019-11" db="EMBL/GenBank/DDBJ databases">
        <title>Draft Genome Sequence of Plant Growth-Promoting Rhizosphere-Associated Bacteria.</title>
        <authorList>
            <person name="Vasilyev I.Y."/>
            <person name="Radchenko V."/>
            <person name="Ilnitskaya E.V."/>
        </authorList>
    </citation>
    <scope>NUCLEOTIDE SEQUENCE [LARGE SCALE GENOMIC DNA]</scope>
    <source>
        <strain evidence="9 10">VRA_MhP_f</strain>
    </source>
</reference>
<keyword evidence="2 7" id="KW-0813">Transport</keyword>
<evidence type="ECO:0000256" key="7">
    <source>
        <dbReference type="PROSITE-ProRule" id="PRU01360"/>
    </source>
</evidence>
<comment type="subcellular location">
    <subcellularLocation>
        <location evidence="1 7">Cell outer membrane</location>
        <topology evidence="1 7">Multi-pass membrane protein</topology>
    </subcellularLocation>
</comment>
<keyword evidence="4 7" id="KW-0812">Transmembrane</keyword>
<feature type="non-terminal residue" evidence="9">
    <location>
        <position position="1"/>
    </location>
</feature>
<dbReference type="GO" id="GO:0009279">
    <property type="term" value="C:cell outer membrane"/>
    <property type="evidence" value="ECO:0007669"/>
    <property type="project" value="UniProtKB-SubCell"/>
</dbReference>
<sequence>GVSLWDLAVSYPVTSQLTVRGRIANLFDKDYETVYGYQTPGREYYLSGSYNF</sequence>
<evidence type="ECO:0000256" key="8">
    <source>
        <dbReference type="PROSITE-ProRule" id="PRU10144"/>
    </source>
</evidence>
<dbReference type="InterPro" id="IPR010917">
    <property type="entry name" value="TonB_rcpt_CS"/>
</dbReference>
<dbReference type="SUPFAM" id="SSF56935">
    <property type="entry name" value="Porins"/>
    <property type="match status" value="1"/>
</dbReference>
<evidence type="ECO:0000313" key="10">
    <source>
        <dbReference type="Proteomes" id="UP000461948"/>
    </source>
</evidence>
<proteinExistence type="inferred from homology"/>
<evidence type="ECO:0000256" key="1">
    <source>
        <dbReference type="ARBA" id="ARBA00004571"/>
    </source>
</evidence>
<keyword evidence="6 7" id="KW-0998">Cell outer membrane</keyword>
<dbReference type="InterPro" id="IPR036942">
    <property type="entry name" value="Beta-barrel_TonB_sf"/>
</dbReference>
<gene>
    <name evidence="9" type="ORF">GKC49_21390</name>
</gene>
<dbReference type="InterPro" id="IPR039426">
    <property type="entry name" value="TonB-dep_rcpt-like"/>
</dbReference>
<dbReference type="PROSITE" id="PS52016">
    <property type="entry name" value="TONB_DEPENDENT_REC_3"/>
    <property type="match status" value="1"/>
</dbReference>
<dbReference type="PROSITE" id="PS01156">
    <property type="entry name" value="TONB_DEPENDENT_REC_2"/>
    <property type="match status" value="1"/>
</dbReference>
<comment type="similarity">
    <text evidence="7">Belongs to the TonB-dependent receptor family.</text>
</comment>
<name>A0A7X2SXE1_ENTAG</name>
<feature type="short sequence motif" description="TonB C-terminal box" evidence="8">
    <location>
        <begin position="35"/>
        <end position="52"/>
    </location>
</feature>
<dbReference type="AlphaFoldDB" id="A0A7X2SXE1"/>
<evidence type="ECO:0000256" key="4">
    <source>
        <dbReference type="ARBA" id="ARBA00022692"/>
    </source>
</evidence>
<accession>A0A7X2SXE1</accession>
<dbReference type="Proteomes" id="UP000461948">
    <property type="component" value="Unassembled WGS sequence"/>
</dbReference>
<organism evidence="9 10">
    <name type="scientific">Enterobacter agglomerans</name>
    <name type="common">Erwinia herbicola</name>
    <name type="synonym">Pantoea agglomerans</name>
    <dbReference type="NCBI Taxonomy" id="549"/>
    <lineage>
        <taxon>Bacteria</taxon>
        <taxon>Pseudomonadati</taxon>
        <taxon>Pseudomonadota</taxon>
        <taxon>Gammaproteobacteria</taxon>
        <taxon>Enterobacterales</taxon>
        <taxon>Erwiniaceae</taxon>
        <taxon>Pantoea</taxon>
        <taxon>Pantoea agglomerans group</taxon>
    </lineage>
</organism>
<keyword evidence="3 7" id="KW-1134">Transmembrane beta strand</keyword>
<evidence type="ECO:0000256" key="3">
    <source>
        <dbReference type="ARBA" id="ARBA00022452"/>
    </source>
</evidence>
<evidence type="ECO:0000256" key="6">
    <source>
        <dbReference type="ARBA" id="ARBA00023237"/>
    </source>
</evidence>
<keyword evidence="5 7" id="KW-0472">Membrane</keyword>
<evidence type="ECO:0000313" key="9">
    <source>
        <dbReference type="EMBL" id="MSE17565.1"/>
    </source>
</evidence>
<dbReference type="Gene3D" id="2.40.170.20">
    <property type="entry name" value="TonB-dependent receptor, beta-barrel domain"/>
    <property type="match status" value="1"/>
</dbReference>
<evidence type="ECO:0000256" key="2">
    <source>
        <dbReference type="ARBA" id="ARBA00022448"/>
    </source>
</evidence>
<comment type="caution">
    <text evidence="9">The sequence shown here is derived from an EMBL/GenBank/DDBJ whole genome shotgun (WGS) entry which is preliminary data.</text>
</comment>
<keyword evidence="9" id="KW-0675">Receptor</keyword>
<evidence type="ECO:0000256" key="5">
    <source>
        <dbReference type="ARBA" id="ARBA00023136"/>
    </source>
</evidence>
<dbReference type="EMBL" id="WKLC01001242">
    <property type="protein sequence ID" value="MSE17565.1"/>
    <property type="molecule type" value="Genomic_DNA"/>
</dbReference>
<protein>
    <submittedName>
        <fullName evidence="9">TonB-dependent receptor</fullName>
    </submittedName>
</protein>